<keyword evidence="2" id="KW-1185">Reference proteome</keyword>
<dbReference type="EMBL" id="JACJSI010000500">
    <property type="protein sequence ID" value="MBD2536593.1"/>
    <property type="molecule type" value="Genomic_DNA"/>
</dbReference>
<name>A0ABR8E7I4_9NOSO</name>
<protein>
    <recommendedName>
        <fullName evidence="3">Transposase</fullName>
    </recommendedName>
</protein>
<comment type="caution">
    <text evidence="1">The sequence shown here is derived from an EMBL/GenBank/DDBJ whole genome shotgun (WGS) entry which is preliminary data.</text>
</comment>
<organism evidence="1 2">
    <name type="scientific">Nostoc flagelliforme FACHB-838</name>
    <dbReference type="NCBI Taxonomy" id="2692904"/>
    <lineage>
        <taxon>Bacteria</taxon>
        <taxon>Bacillati</taxon>
        <taxon>Cyanobacteriota</taxon>
        <taxon>Cyanophyceae</taxon>
        <taxon>Nostocales</taxon>
        <taxon>Nostocaceae</taxon>
        <taxon>Nostoc</taxon>
    </lineage>
</organism>
<evidence type="ECO:0000313" key="1">
    <source>
        <dbReference type="EMBL" id="MBD2536593.1"/>
    </source>
</evidence>
<accession>A0ABR8E7I4</accession>
<evidence type="ECO:0000313" key="2">
    <source>
        <dbReference type="Proteomes" id="UP000623440"/>
    </source>
</evidence>
<evidence type="ECO:0008006" key="3">
    <source>
        <dbReference type="Google" id="ProtNLM"/>
    </source>
</evidence>
<gene>
    <name evidence="1" type="ORF">H6G97_47975</name>
</gene>
<dbReference type="Proteomes" id="UP000623440">
    <property type="component" value="Unassembled WGS sequence"/>
</dbReference>
<proteinExistence type="predicted"/>
<sequence>MLNEKSLNSSVVERMESCIAVFAPQLNAVVEGSFKNILAKAKVSQLSNWLCLDDSDRNITGVTGAGDCNTGFYWQFLLVNVVLVVLSKEPQGEN</sequence>
<reference evidence="1 2" key="1">
    <citation type="journal article" date="2020" name="ISME J.">
        <title>Comparative genomics reveals insights into cyanobacterial evolution and habitat adaptation.</title>
        <authorList>
            <person name="Chen M.Y."/>
            <person name="Teng W.K."/>
            <person name="Zhao L."/>
            <person name="Hu C.X."/>
            <person name="Zhou Y.K."/>
            <person name="Han B.P."/>
            <person name="Song L.R."/>
            <person name="Shu W.S."/>
        </authorList>
    </citation>
    <scope>NUCLEOTIDE SEQUENCE [LARGE SCALE GENOMIC DNA]</scope>
    <source>
        <strain evidence="1 2">FACHB-838</strain>
    </source>
</reference>